<feature type="domain" description="Glycosyl transferase family 1" evidence="1">
    <location>
        <begin position="236"/>
        <end position="387"/>
    </location>
</feature>
<gene>
    <name evidence="2" type="ORF">GCM10010946_12870</name>
</gene>
<protein>
    <recommendedName>
        <fullName evidence="1">Glycosyl transferase family 1 domain-containing protein</fullName>
    </recommendedName>
</protein>
<dbReference type="RefSeq" id="WP_189356219.1">
    <property type="nucleotide sequence ID" value="NZ_BMYU01000002.1"/>
</dbReference>
<name>A0ABQ2XVP6_9BURK</name>
<dbReference type="Pfam" id="PF00534">
    <property type="entry name" value="Glycos_transf_1"/>
    <property type="match status" value="1"/>
</dbReference>
<reference evidence="3" key="1">
    <citation type="journal article" date="2019" name="Int. J. Syst. Evol. Microbiol.">
        <title>The Global Catalogue of Microorganisms (GCM) 10K type strain sequencing project: providing services to taxonomists for standard genome sequencing and annotation.</title>
        <authorList>
            <consortium name="The Broad Institute Genomics Platform"/>
            <consortium name="The Broad Institute Genome Sequencing Center for Infectious Disease"/>
            <person name="Wu L."/>
            <person name="Ma J."/>
        </authorList>
    </citation>
    <scope>NUCLEOTIDE SEQUENCE [LARGE SCALE GENOMIC DNA]</scope>
    <source>
        <strain evidence="3">KCTC 23917</strain>
    </source>
</reference>
<sequence length="418" mass="46472">MQKHKILLIAYQCGHGMGSVSQIGWEWYSRLRLDYDVTLVTHIRNRDALQKSDLGEKIIYVDTEWFAGPLYRFAKFLFPHSEHSVFLISSLDCMLFDLSAYFQLRRLKKRGIQWEVLHRVTPVTLAAPTALGLLDVPMILGPLNCGLGQPPGFRRQIRAEISALNPVRALGYLANRLIGSCRHARRILVGNPTTRDKVPAAYQPRCVYMCENGVALEDFTAAPWPYMPGSERILKLAFVGRLVAVKGLNFLIDAVAALTQRGYRVQLSVAGDGPLRAEWQARAQALGLGEQIRFYGNLSRPQVAFLLQSTHAMVLPSLRESGGAVLLEAMACARPVIALNFGGPAQVVDEQVGALLPMDDEAQIVRDLSSTLEHIIQSPQEWAEKGRVARQRIEAQYAWNVKVAAAGNLYQEIIAEGC</sequence>
<dbReference type="PANTHER" id="PTHR45947:SF3">
    <property type="entry name" value="SULFOQUINOVOSYL TRANSFERASE SQD2"/>
    <property type="match status" value="1"/>
</dbReference>
<dbReference type="Gene3D" id="3.40.50.2000">
    <property type="entry name" value="Glycogen Phosphorylase B"/>
    <property type="match status" value="2"/>
</dbReference>
<dbReference type="InterPro" id="IPR001296">
    <property type="entry name" value="Glyco_trans_1"/>
</dbReference>
<dbReference type="Proteomes" id="UP000653343">
    <property type="component" value="Unassembled WGS sequence"/>
</dbReference>
<dbReference type="SUPFAM" id="SSF53756">
    <property type="entry name" value="UDP-Glycosyltransferase/glycogen phosphorylase"/>
    <property type="match status" value="1"/>
</dbReference>
<dbReference type="CDD" id="cd03801">
    <property type="entry name" value="GT4_PimA-like"/>
    <property type="match status" value="1"/>
</dbReference>
<dbReference type="InterPro" id="IPR050194">
    <property type="entry name" value="Glycosyltransferase_grp1"/>
</dbReference>
<proteinExistence type="predicted"/>
<evidence type="ECO:0000259" key="1">
    <source>
        <dbReference type="Pfam" id="PF00534"/>
    </source>
</evidence>
<evidence type="ECO:0000313" key="3">
    <source>
        <dbReference type="Proteomes" id="UP000653343"/>
    </source>
</evidence>
<keyword evidence="3" id="KW-1185">Reference proteome</keyword>
<organism evidence="2 3">
    <name type="scientific">Undibacterium squillarum</name>
    <dbReference type="NCBI Taxonomy" id="1131567"/>
    <lineage>
        <taxon>Bacteria</taxon>
        <taxon>Pseudomonadati</taxon>
        <taxon>Pseudomonadota</taxon>
        <taxon>Betaproteobacteria</taxon>
        <taxon>Burkholderiales</taxon>
        <taxon>Oxalobacteraceae</taxon>
        <taxon>Undibacterium</taxon>
    </lineage>
</organism>
<accession>A0ABQ2XVP6</accession>
<comment type="caution">
    <text evidence="2">The sequence shown here is derived from an EMBL/GenBank/DDBJ whole genome shotgun (WGS) entry which is preliminary data.</text>
</comment>
<dbReference type="EMBL" id="BMYU01000002">
    <property type="protein sequence ID" value="GGX36494.1"/>
    <property type="molecule type" value="Genomic_DNA"/>
</dbReference>
<dbReference type="PANTHER" id="PTHR45947">
    <property type="entry name" value="SULFOQUINOVOSYL TRANSFERASE SQD2"/>
    <property type="match status" value="1"/>
</dbReference>
<evidence type="ECO:0000313" key="2">
    <source>
        <dbReference type="EMBL" id="GGX36494.1"/>
    </source>
</evidence>